<dbReference type="Gene3D" id="3.30.530.20">
    <property type="match status" value="1"/>
</dbReference>
<name>A0ABP9H3F7_9ACTN</name>
<sequence length="226" mass="23472">MIVDPVTTAGLVTREVRTGSRDGAPTRIAVARRTYATDPADLWDALTSAERLPRWFLPVSGDLGVGGRYQLEGNAGGVVERCERPESFAVTWEMGPVVSWLQVRLTPAGAATSLELHHEAPVDPDLWAQFGPGAVGLGWDLALVGLGLHLDSGASVDPAAAEAWSTSPEGTDFLRRAAAGWAEAAAADGDEPGAARAAAARTVAFYTGRPEDAERSGDVAEGVAGA</sequence>
<reference evidence="4" key="1">
    <citation type="journal article" date="2019" name="Int. J. Syst. Evol. Microbiol.">
        <title>The Global Catalogue of Microorganisms (GCM) 10K type strain sequencing project: providing services to taxonomists for standard genome sequencing and annotation.</title>
        <authorList>
            <consortium name="The Broad Institute Genomics Platform"/>
            <consortium name="The Broad Institute Genome Sequencing Center for Infectious Disease"/>
            <person name="Wu L."/>
            <person name="Ma J."/>
        </authorList>
    </citation>
    <scope>NUCLEOTIDE SEQUENCE [LARGE SCALE GENOMIC DNA]</scope>
    <source>
        <strain evidence="4">JCM 18126</strain>
    </source>
</reference>
<accession>A0ABP9H3F7</accession>
<dbReference type="InterPro" id="IPR013538">
    <property type="entry name" value="ASHA1/2-like_C"/>
</dbReference>
<gene>
    <name evidence="3" type="ORF">GCM10023225_00720</name>
</gene>
<dbReference type="RefSeq" id="WP_345710303.1">
    <property type="nucleotide sequence ID" value="NZ_BAABIL010000006.1"/>
</dbReference>
<proteinExistence type="inferred from homology"/>
<protein>
    <submittedName>
        <fullName evidence="3">SRPBCC family protein</fullName>
    </submittedName>
</protein>
<evidence type="ECO:0000259" key="2">
    <source>
        <dbReference type="Pfam" id="PF08327"/>
    </source>
</evidence>
<evidence type="ECO:0000256" key="1">
    <source>
        <dbReference type="ARBA" id="ARBA00006817"/>
    </source>
</evidence>
<evidence type="ECO:0000313" key="3">
    <source>
        <dbReference type="EMBL" id="GAA4961019.1"/>
    </source>
</evidence>
<dbReference type="Pfam" id="PF08327">
    <property type="entry name" value="AHSA1"/>
    <property type="match status" value="1"/>
</dbReference>
<dbReference type="InterPro" id="IPR023393">
    <property type="entry name" value="START-like_dom_sf"/>
</dbReference>
<dbReference type="EMBL" id="BAABIL010000006">
    <property type="protein sequence ID" value="GAA4961019.1"/>
    <property type="molecule type" value="Genomic_DNA"/>
</dbReference>
<evidence type="ECO:0000313" key="4">
    <source>
        <dbReference type="Proteomes" id="UP001501195"/>
    </source>
</evidence>
<comment type="similarity">
    <text evidence="1">Belongs to the AHA1 family.</text>
</comment>
<comment type="caution">
    <text evidence="3">The sequence shown here is derived from an EMBL/GenBank/DDBJ whole genome shotgun (WGS) entry which is preliminary data.</text>
</comment>
<dbReference type="CDD" id="cd08899">
    <property type="entry name" value="SRPBCC_CalC_Aha1-like_6"/>
    <property type="match status" value="1"/>
</dbReference>
<dbReference type="SUPFAM" id="SSF55961">
    <property type="entry name" value="Bet v1-like"/>
    <property type="match status" value="1"/>
</dbReference>
<keyword evidence="4" id="KW-1185">Reference proteome</keyword>
<dbReference type="Proteomes" id="UP001501195">
    <property type="component" value="Unassembled WGS sequence"/>
</dbReference>
<organism evidence="3 4">
    <name type="scientific">Kineococcus glutinatus</name>
    <dbReference type="NCBI Taxonomy" id="1070872"/>
    <lineage>
        <taxon>Bacteria</taxon>
        <taxon>Bacillati</taxon>
        <taxon>Actinomycetota</taxon>
        <taxon>Actinomycetes</taxon>
        <taxon>Kineosporiales</taxon>
        <taxon>Kineosporiaceae</taxon>
        <taxon>Kineococcus</taxon>
    </lineage>
</organism>
<feature type="domain" description="Activator of Hsp90 ATPase homologue 1/2-like C-terminal" evidence="2">
    <location>
        <begin position="37"/>
        <end position="140"/>
    </location>
</feature>